<evidence type="ECO:0000313" key="4">
    <source>
        <dbReference type="EMBL" id="TMQ62293.1"/>
    </source>
</evidence>
<feature type="compositionally biased region" description="Basic and acidic residues" evidence="1">
    <location>
        <begin position="37"/>
        <end position="50"/>
    </location>
</feature>
<accession>A0A538TF96</accession>
<evidence type="ECO:0000256" key="1">
    <source>
        <dbReference type="SAM" id="MobiDB-lite"/>
    </source>
</evidence>
<gene>
    <name evidence="4" type="ORF">E6K78_11960</name>
</gene>
<keyword evidence="2" id="KW-1133">Transmembrane helix</keyword>
<feature type="compositionally biased region" description="Basic and acidic residues" evidence="1">
    <location>
        <begin position="1"/>
        <end position="15"/>
    </location>
</feature>
<feature type="transmembrane region" description="Helical" evidence="2">
    <location>
        <begin position="130"/>
        <end position="152"/>
    </location>
</feature>
<dbReference type="InterPro" id="IPR012495">
    <property type="entry name" value="TadE-like_dom"/>
</dbReference>
<evidence type="ECO:0000259" key="3">
    <source>
        <dbReference type="Pfam" id="PF07811"/>
    </source>
</evidence>
<dbReference type="Proteomes" id="UP000316609">
    <property type="component" value="Unassembled WGS sequence"/>
</dbReference>
<organism evidence="4 5">
    <name type="scientific">Eiseniibacteriota bacterium</name>
    <dbReference type="NCBI Taxonomy" id="2212470"/>
    <lineage>
        <taxon>Bacteria</taxon>
        <taxon>Candidatus Eiseniibacteriota</taxon>
    </lineage>
</organism>
<feature type="region of interest" description="Disordered" evidence="1">
    <location>
        <begin position="1"/>
        <end position="92"/>
    </location>
</feature>
<dbReference type="Pfam" id="PF07811">
    <property type="entry name" value="TadE"/>
    <property type="match status" value="1"/>
</dbReference>
<evidence type="ECO:0000256" key="2">
    <source>
        <dbReference type="SAM" id="Phobius"/>
    </source>
</evidence>
<keyword evidence="2" id="KW-0472">Membrane</keyword>
<comment type="caution">
    <text evidence="4">The sequence shown here is derived from an EMBL/GenBank/DDBJ whole genome shotgun (WGS) entry which is preliminary data.</text>
</comment>
<name>A0A538TF96_UNCEI</name>
<sequence>MAPALDGRRRRETHDGGGCVARLPTGGDRPPRIVRSGRLDFRGTRVETRTPRSGPARRGAARGLDPGGTTRARSATGDDRDSVPVRAGGHGRNHFRLMDTNVMTDKACRMLSVHGSLGDRAERGTALIEFTLILPLLLVLTVGAVDFGRAFFVKNVLEQSAREGVRLRAVTSSADSSLVRDRVLQVANSSNVTVKDLLVEGPDANRQVHVKVTGSFNWIFPGVFNLLGANFTNPATLTGEAWMRNEGSS</sequence>
<evidence type="ECO:0000313" key="5">
    <source>
        <dbReference type="Proteomes" id="UP000316609"/>
    </source>
</evidence>
<feature type="domain" description="TadE-like" evidence="3">
    <location>
        <begin position="124"/>
        <end position="166"/>
    </location>
</feature>
<dbReference type="AlphaFoldDB" id="A0A538TF96"/>
<protein>
    <recommendedName>
        <fullName evidence="3">TadE-like domain-containing protein</fullName>
    </recommendedName>
</protein>
<reference evidence="4 5" key="1">
    <citation type="journal article" date="2019" name="Nat. Microbiol.">
        <title>Mediterranean grassland soil C-N compound turnover is dependent on rainfall and depth, and is mediated by genomically divergent microorganisms.</title>
        <authorList>
            <person name="Diamond S."/>
            <person name="Andeer P.F."/>
            <person name="Li Z."/>
            <person name="Crits-Christoph A."/>
            <person name="Burstein D."/>
            <person name="Anantharaman K."/>
            <person name="Lane K.R."/>
            <person name="Thomas B.C."/>
            <person name="Pan C."/>
            <person name="Northen T.R."/>
            <person name="Banfield J.F."/>
        </authorList>
    </citation>
    <scope>NUCLEOTIDE SEQUENCE [LARGE SCALE GENOMIC DNA]</scope>
    <source>
        <strain evidence="4">WS_8</strain>
    </source>
</reference>
<keyword evidence="2" id="KW-0812">Transmembrane</keyword>
<feature type="compositionally biased region" description="Low complexity" evidence="1">
    <location>
        <begin position="51"/>
        <end position="68"/>
    </location>
</feature>
<proteinExistence type="predicted"/>
<dbReference type="EMBL" id="VBOY01000143">
    <property type="protein sequence ID" value="TMQ62293.1"/>
    <property type="molecule type" value="Genomic_DNA"/>
</dbReference>